<sequence>MARTRTRGARRRPGGDREAGRWRSASTRVKALVLTVAGLMLAWGVNAAMPGLVDTGSRILGRPELEVTVLAADSFESELQQAFVGTFLWAENAESAPIPRDHADGDAVPTFDTFADGYGRGAVDAGQSVVRVQLGSSSGERININRIAVDVVSRRDPLRRLHVIPDGGLGGTLDVRYLFVALDDETATWVDGAGRPVPPPSLFVEGGETETIDVKASATQGDFDWRLEVSYSTEDGKTGTKVVRPPWDSSFRTSSLQNAATFVVGQSCVESARPGPRLCGRWEPPESRPQPDWVDDD</sequence>
<evidence type="ECO:0000256" key="1">
    <source>
        <dbReference type="SAM" id="MobiDB-lite"/>
    </source>
</evidence>
<feature type="region of interest" description="Disordered" evidence="1">
    <location>
        <begin position="1"/>
        <end position="22"/>
    </location>
</feature>
<feature type="compositionally biased region" description="Basic residues" evidence="1">
    <location>
        <begin position="1"/>
        <end position="12"/>
    </location>
</feature>
<reference evidence="2 3" key="1">
    <citation type="submission" date="2022-07" db="EMBL/GenBank/DDBJ databases">
        <title>Novel species in genus Aeromicrobium.</title>
        <authorList>
            <person name="Ye L."/>
        </authorList>
    </citation>
    <scope>NUCLEOTIDE SEQUENCE [LARGE SCALE GENOMIC DNA]</scope>
    <source>
        <strain evidence="3">zg-Y50</strain>
    </source>
</reference>
<keyword evidence="3" id="KW-1185">Reference proteome</keyword>
<dbReference type="EMBL" id="CP101990">
    <property type="protein sequence ID" value="UUI67283.1"/>
    <property type="molecule type" value="Genomic_DNA"/>
</dbReference>
<feature type="region of interest" description="Disordered" evidence="1">
    <location>
        <begin position="271"/>
        <end position="297"/>
    </location>
</feature>
<gene>
    <name evidence="2" type="ORF">NP095_08675</name>
</gene>
<evidence type="ECO:0000313" key="3">
    <source>
        <dbReference type="Proteomes" id="UP001315860"/>
    </source>
</evidence>
<accession>A0ABY5KFV9</accession>
<proteinExistence type="predicted"/>
<evidence type="ECO:0008006" key="4">
    <source>
        <dbReference type="Google" id="ProtNLM"/>
    </source>
</evidence>
<evidence type="ECO:0000313" key="2">
    <source>
        <dbReference type="EMBL" id="UUI67283.1"/>
    </source>
</evidence>
<dbReference type="RefSeq" id="WP_256765929.1">
    <property type="nucleotide sequence ID" value="NZ_CP101990.1"/>
</dbReference>
<dbReference type="Proteomes" id="UP001315860">
    <property type="component" value="Chromosome"/>
</dbReference>
<name>A0ABY5KFV9_9ACTN</name>
<protein>
    <recommendedName>
        <fullName evidence="4">DUF2207 domain-containing protein</fullName>
    </recommendedName>
</protein>
<organism evidence="2 3">
    <name type="scientific">Aeromicrobium duanguangcaii</name>
    <dbReference type="NCBI Taxonomy" id="2968086"/>
    <lineage>
        <taxon>Bacteria</taxon>
        <taxon>Bacillati</taxon>
        <taxon>Actinomycetota</taxon>
        <taxon>Actinomycetes</taxon>
        <taxon>Propionibacteriales</taxon>
        <taxon>Nocardioidaceae</taxon>
        <taxon>Aeromicrobium</taxon>
    </lineage>
</organism>